<dbReference type="InterPro" id="IPR037066">
    <property type="entry name" value="Plug_dom_sf"/>
</dbReference>
<feature type="compositionally biased region" description="Basic and acidic residues" evidence="12">
    <location>
        <begin position="83"/>
        <end position="95"/>
    </location>
</feature>
<evidence type="ECO:0000256" key="8">
    <source>
        <dbReference type="ARBA" id="ARBA00023170"/>
    </source>
</evidence>
<feature type="compositionally biased region" description="Basic and acidic residues" evidence="12">
    <location>
        <begin position="51"/>
        <end position="75"/>
    </location>
</feature>
<evidence type="ECO:0000256" key="3">
    <source>
        <dbReference type="ARBA" id="ARBA00022452"/>
    </source>
</evidence>
<evidence type="ECO:0000256" key="9">
    <source>
        <dbReference type="ARBA" id="ARBA00023237"/>
    </source>
</evidence>
<evidence type="ECO:0000256" key="10">
    <source>
        <dbReference type="PROSITE-ProRule" id="PRU01360"/>
    </source>
</evidence>
<protein>
    <submittedName>
        <fullName evidence="15">TonB-dependent receptor</fullName>
    </submittedName>
</protein>
<keyword evidence="9 10" id="KW-0998">Cell outer membrane</keyword>
<evidence type="ECO:0000313" key="15">
    <source>
        <dbReference type="EMBL" id="MWV68979.1"/>
    </source>
</evidence>
<reference evidence="15 16" key="1">
    <citation type="submission" date="2019-12" db="EMBL/GenBank/DDBJ databases">
        <title>Multi-Generational Helicobacter saguini Isolates.</title>
        <authorList>
            <person name="Mannion A."/>
            <person name="Shen Z."/>
            <person name="Fox J.G."/>
        </authorList>
    </citation>
    <scope>NUCLEOTIDE SEQUENCE [LARGE SCALE GENOMIC DNA]</scope>
    <source>
        <strain evidence="16">16-048 (F4)</strain>
    </source>
</reference>
<comment type="subcellular location">
    <subcellularLocation>
        <location evidence="1 10">Cell outer membrane</location>
        <topology evidence="1 10">Multi-pass membrane protein</topology>
    </subcellularLocation>
</comment>
<dbReference type="PROSITE" id="PS52016">
    <property type="entry name" value="TONB_DEPENDENT_REC_3"/>
    <property type="match status" value="1"/>
</dbReference>
<dbReference type="GO" id="GO:0044718">
    <property type="term" value="P:siderophore transmembrane transport"/>
    <property type="evidence" value="ECO:0007669"/>
    <property type="project" value="TreeGrafter"/>
</dbReference>
<dbReference type="InterPro" id="IPR036942">
    <property type="entry name" value="Beta-barrel_TonB_sf"/>
</dbReference>
<evidence type="ECO:0000256" key="5">
    <source>
        <dbReference type="ARBA" id="ARBA00022729"/>
    </source>
</evidence>
<keyword evidence="7 10" id="KW-0472">Membrane</keyword>
<gene>
    <name evidence="15" type="ORF">DCO61_02790</name>
</gene>
<dbReference type="AlphaFoldDB" id="A0A6L7DAX3"/>
<dbReference type="GO" id="GO:0009279">
    <property type="term" value="C:cell outer membrane"/>
    <property type="evidence" value="ECO:0007669"/>
    <property type="project" value="UniProtKB-SubCell"/>
</dbReference>
<keyword evidence="2 10" id="KW-0813">Transport</keyword>
<dbReference type="InterPro" id="IPR012910">
    <property type="entry name" value="Plug_dom"/>
</dbReference>
<dbReference type="SUPFAM" id="SSF56935">
    <property type="entry name" value="Porins"/>
    <property type="match status" value="1"/>
</dbReference>
<evidence type="ECO:0000256" key="2">
    <source>
        <dbReference type="ARBA" id="ARBA00022448"/>
    </source>
</evidence>
<dbReference type="InterPro" id="IPR039426">
    <property type="entry name" value="TonB-dep_rcpt-like"/>
</dbReference>
<dbReference type="Proteomes" id="UP000477070">
    <property type="component" value="Unassembled WGS sequence"/>
</dbReference>
<proteinExistence type="inferred from homology"/>
<dbReference type="EMBL" id="QBIU01000001">
    <property type="protein sequence ID" value="MWV68979.1"/>
    <property type="molecule type" value="Genomic_DNA"/>
</dbReference>
<dbReference type="Gene3D" id="2.170.130.10">
    <property type="entry name" value="TonB-dependent receptor, plug domain"/>
    <property type="match status" value="1"/>
</dbReference>
<comment type="caution">
    <text evidence="15">The sequence shown here is derived from an EMBL/GenBank/DDBJ whole genome shotgun (WGS) entry which is preliminary data.</text>
</comment>
<keyword evidence="4 10" id="KW-0812">Transmembrane</keyword>
<name>A0A6L7DAX3_9HELI</name>
<dbReference type="PANTHER" id="PTHR30069">
    <property type="entry name" value="TONB-DEPENDENT OUTER MEMBRANE RECEPTOR"/>
    <property type="match status" value="1"/>
</dbReference>
<accession>A0A6L7DAX3</accession>
<evidence type="ECO:0000256" key="6">
    <source>
        <dbReference type="ARBA" id="ARBA00023077"/>
    </source>
</evidence>
<evidence type="ECO:0000259" key="14">
    <source>
        <dbReference type="Pfam" id="PF07715"/>
    </source>
</evidence>
<dbReference type="Gene3D" id="2.40.170.20">
    <property type="entry name" value="TonB-dependent receptor, beta-barrel domain"/>
    <property type="match status" value="1"/>
</dbReference>
<dbReference type="InterPro" id="IPR000531">
    <property type="entry name" value="Beta-barrel_TonB"/>
</dbReference>
<keyword evidence="6 11" id="KW-0798">TonB box</keyword>
<evidence type="ECO:0000256" key="11">
    <source>
        <dbReference type="RuleBase" id="RU003357"/>
    </source>
</evidence>
<dbReference type="Pfam" id="PF00593">
    <property type="entry name" value="TonB_dep_Rec_b-barrel"/>
    <property type="match status" value="1"/>
</dbReference>
<dbReference type="PANTHER" id="PTHR30069:SF29">
    <property type="entry name" value="HEMOGLOBIN AND HEMOGLOBIN-HAPTOGLOBIN-BINDING PROTEIN 1-RELATED"/>
    <property type="match status" value="1"/>
</dbReference>
<dbReference type="Pfam" id="PF07715">
    <property type="entry name" value="Plug"/>
    <property type="match status" value="1"/>
</dbReference>
<feature type="domain" description="TonB-dependent receptor-like beta-barrel" evidence="13">
    <location>
        <begin position="366"/>
        <end position="788"/>
    </location>
</feature>
<keyword evidence="5" id="KW-0732">Signal</keyword>
<evidence type="ECO:0000313" key="16">
    <source>
        <dbReference type="Proteomes" id="UP000477070"/>
    </source>
</evidence>
<keyword evidence="3 10" id="KW-1134">Transmembrane beta strand</keyword>
<dbReference type="CDD" id="cd01347">
    <property type="entry name" value="ligand_gated_channel"/>
    <property type="match status" value="1"/>
</dbReference>
<evidence type="ECO:0000256" key="1">
    <source>
        <dbReference type="ARBA" id="ARBA00004571"/>
    </source>
</evidence>
<keyword evidence="8 15" id="KW-0675">Receptor</keyword>
<evidence type="ECO:0000256" key="7">
    <source>
        <dbReference type="ARBA" id="ARBA00023136"/>
    </source>
</evidence>
<organism evidence="15 16">
    <name type="scientific">Helicobacter saguini</name>
    <dbReference type="NCBI Taxonomy" id="1548018"/>
    <lineage>
        <taxon>Bacteria</taxon>
        <taxon>Pseudomonadati</taxon>
        <taxon>Campylobacterota</taxon>
        <taxon>Epsilonproteobacteria</taxon>
        <taxon>Campylobacterales</taxon>
        <taxon>Helicobacteraceae</taxon>
        <taxon>Helicobacter</taxon>
    </lineage>
</organism>
<comment type="similarity">
    <text evidence="10 11">Belongs to the TonB-dependent receptor family.</text>
</comment>
<dbReference type="GO" id="GO:0015344">
    <property type="term" value="F:siderophore uptake transmembrane transporter activity"/>
    <property type="evidence" value="ECO:0007669"/>
    <property type="project" value="TreeGrafter"/>
</dbReference>
<evidence type="ECO:0000256" key="4">
    <source>
        <dbReference type="ARBA" id="ARBA00022692"/>
    </source>
</evidence>
<feature type="region of interest" description="Disordered" evidence="12">
    <location>
        <begin position="51"/>
        <end position="102"/>
    </location>
</feature>
<evidence type="ECO:0000259" key="13">
    <source>
        <dbReference type="Pfam" id="PF00593"/>
    </source>
</evidence>
<sequence length="815" mass="91090">MRYFFVVLFFVGFLYSHNLESNAQSFKQDSMESKNIESTQKKLDVSLNAQHDRENTTRNLDSKTPKDSIESRTTKLDVSPLAQHDDKNIESKTPKDSNQNIESKKIESITATGSASLDSEVASIPGHIDIVTQKEINKSTNAKITDVVKKLSGVRIANDVAFNPRPNIKIRGINYGTLVMLDGVILSDLEGESRILNQISLFDVEKVEVARGAFSSLYGSNAIGGVINFITSMPKSFTIESIAGYGSEILQDTADKNLAKFYFSIGNAFFTNKALRIKFSAGLTTTQGYASFPTYVATKPANTSGGFYDKAGRFIIGDGGRREYRIWDTRLKLEYDVGENGLLSSMFSLSSHSYEMANPKSYLLDSNGSPTFTLPNSSQYPGTSPFVGSGFGGLGYYTHFFGNISYLHYFENSELKISLSSVNLFSRWGDALAYYDNPNPPPTLAGGIGETQDIYTSSNYFDILHHYHINENHNLATSLQFRYLNFDSLYYALSNWRDLDSIAARAGRGAGGMSFVASVFMDWEALWLDNLSTNLGLRYDFWLNFNSYAFGSFESGALDSNNSSHISPKFSINYTPFSWWKLKFSIGSGFRMPTIRERFQPGHGGEMWQPTPFLKAENALSFEVGSEINTRFADIVVYYFHTEMSDMIYRQGGGSVANPYFYANAGRGRINGVEFSLSVPIWRSLRLDSNYTLTLARVIENAANPASVGKQLVNTPEHIANISLSYGESVGIYGSLWAFFTSAFYNDDINSPPLYRTFRNYDAAFSLNAKLGYIFSNGLDLSASFNNITNNRYYDSYIVPGASFYLQTRYKFRKS</sequence>
<dbReference type="RefSeq" id="WP_118949107.1">
    <property type="nucleotide sequence ID" value="NZ_QBIU01000001.1"/>
</dbReference>
<evidence type="ECO:0000256" key="12">
    <source>
        <dbReference type="SAM" id="MobiDB-lite"/>
    </source>
</evidence>
<feature type="domain" description="TonB-dependent receptor plug" evidence="14">
    <location>
        <begin position="122"/>
        <end position="226"/>
    </location>
</feature>